<keyword evidence="6 7" id="KW-0456">Lyase</keyword>
<dbReference type="GO" id="GO:0031314">
    <property type="term" value="C:extrinsic component of mitochondrial inner membrane"/>
    <property type="evidence" value="ECO:0007669"/>
    <property type="project" value="UniProtKB-UniRule"/>
</dbReference>
<comment type="cofactor">
    <cofactor evidence="7">
        <name>Zn(2+)</name>
        <dbReference type="ChEBI" id="CHEBI:29105"/>
    </cofactor>
</comment>
<feature type="binding site" evidence="7">
    <location>
        <position position="134"/>
    </location>
    <ligand>
        <name>Zn(2+)</name>
        <dbReference type="ChEBI" id="CHEBI:29105"/>
    </ligand>
</feature>
<dbReference type="UniPathway" id="UPA00232"/>
<gene>
    <name evidence="8" type="ORF">B4U80_06897</name>
</gene>
<dbReference type="VEuPathDB" id="VectorBase:LDEU009372"/>
<keyword evidence="5 7" id="KW-0472">Membrane</keyword>
<dbReference type="PANTHER" id="PTHR12922:SF7">
    <property type="entry name" value="UBIQUINONE BIOSYNTHESIS PROTEIN COQ4 HOMOLOG, MITOCHONDRIAL"/>
    <property type="match status" value="1"/>
</dbReference>
<dbReference type="EC" id="4.1.1.130" evidence="7"/>
<keyword evidence="2 7" id="KW-0999">Mitochondrion inner membrane</keyword>
<evidence type="ECO:0000256" key="3">
    <source>
        <dbReference type="ARBA" id="ARBA00022833"/>
    </source>
</evidence>
<dbReference type="PANTHER" id="PTHR12922">
    <property type="entry name" value="UBIQUINONE BIOSYNTHESIS PROTEIN"/>
    <property type="match status" value="1"/>
</dbReference>
<dbReference type="HAMAP" id="MF_03111">
    <property type="entry name" value="Coq4"/>
    <property type="match status" value="1"/>
</dbReference>
<comment type="function">
    <text evidence="7">Lyase that catalyzes the C1-decarboxylation of 4-hydroxy-3-methoxy-5-(all-trans-polyprenyl)benzoic acid into 2-methoxy-6-(all-trans-polyprenyl)phenol during ubiquinone biosynthesis.</text>
</comment>
<dbReference type="GO" id="GO:0008270">
    <property type="term" value="F:zinc ion binding"/>
    <property type="evidence" value="ECO:0007669"/>
    <property type="project" value="UniProtKB-UniRule"/>
</dbReference>
<keyword evidence="7" id="KW-0479">Metal-binding</keyword>
<evidence type="ECO:0000313" key="9">
    <source>
        <dbReference type="Proteomes" id="UP000288716"/>
    </source>
</evidence>
<dbReference type="EMBL" id="NCKV01008195">
    <property type="protein sequence ID" value="RWS22669.1"/>
    <property type="molecule type" value="Genomic_DNA"/>
</dbReference>
<sequence length="230" mass="26517">MPSLYLNHIPTSVAQKMLLAVGSSAMALIDPFRHDMVAVSGEVMGNNSHQRMYEQMRRSTEGREVLTDKPRINTTTVDLQKLASLPVGTLGYEYVKFMNDNNITCDSRMPVRFVDNADHAYVVQRYREIHDMVHLLLRMPTTMLGEVVVKWIEAVQTDLPMCWGAAIFGAIRLAPKQRRNYVNLYLPWALKAAHETKPFIPIYYEKRWEQNIEDLRKELNIPAAPETLKR</sequence>
<dbReference type="InterPro" id="IPR007715">
    <property type="entry name" value="Coq4"/>
</dbReference>
<comment type="catalytic activity">
    <reaction evidence="7">
        <text>a 4-hydroxy-3-methoxy-5-(all-trans-polyprenyl)benzoate + H(+) = a 2-methoxy-6-(all-trans-polyprenyl)phenol + CO2</text>
        <dbReference type="Rhea" id="RHEA:81179"/>
        <dbReference type="Rhea" id="RHEA-COMP:9551"/>
        <dbReference type="Rhea" id="RHEA-COMP:10931"/>
        <dbReference type="ChEBI" id="CHEBI:15378"/>
        <dbReference type="ChEBI" id="CHEBI:16526"/>
        <dbReference type="ChEBI" id="CHEBI:62731"/>
        <dbReference type="ChEBI" id="CHEBI:84443"/>
        <dbReference type="EC" id="4.1.1.130"/>
    </reaction>
</comment>
<organism evidence="8 9">
    <name type="scientific">Leptotrombidium deliense</name>
    <dbReference type="NCBI Taxonomy" id="299467"/>
    <lineage>
        <taxon>Eukaryota</taxon>
        <taxon>Metazoa</taxon>
        <taxon>Ecdysozoa</taxon>
        <taxon>Arthropoda</taxon>
        <taxon>Chelicerata</taxon>
        <taxon>Arachnida</taxon>
        <taxon>Acari</taxon>
        <taxon>Acariformes</taxon>
        <taxon>Trombidiformes</taxon>
        <taxon>Prostigmata</taxon>
        <taxon>Anystina</taxon>
        <taxon>Parasitengona</taxon>
        <taxon>Trombiculoidea</taxon>
        <taxon>Trombiculidae</taxon>
        <taxon>Leptotrombidium</taxon>
    </lineage>
</organism>
<comment type="pathway">
    <text evidence="7">Cofactor biosynthesis; ubiquinone biosynthesis.</text>
</comment>
<evidence type="ECO:0000313" key="8">
    <source>
        <dbReference type="EMBL" id="RWS22669.1"/>
    </source>
</evidence>
<dbReference type="InterPro" id="IPR027540">
    <property type="entry name" value="Coq4_euk"/>
</dbReference>
<evidence type="ECO:0000256" key="6">
    <source>
        <dbReference type="ARBA" id="ARBA00023239"/>
    </source>
</evidence>
<comment type="subcellular location">
    <subcellularLocation>
        <location evidence="7">Mitochondrion inner membrane</location>
        <topology evidence="7">Peripheral membrane protein</topology>
        <orientation evidence="7">Matrix side</orientation>
    </subcellularLocation>
</comment>
<evidence type="ECO:0000256" key="1">
    <source>
        <dbReference type="ARBA" id="ARBA00022688"/>
    </source>
</evidence>
<dbReference type="Pfam" id="PF05019">
    <property type="entry name" value="Coq4"/>
    <property type="match status" value="1"/>
</dbReference>
<evidence type="ECO:0000256" key="2">
    <source>
        <dbReference type="ARBA" id="ARBA00022792"/>
    </source>
</evidence>
<feature type="binding site" evidence="7">
    <location>
        <position position="146"/>
    </location>
    <ligand>
        <name>Zn(2+)</name>
        <dbReference type="ChEBI" id="CHEBI:29105"/>
    </ligand>
</feature>
<dbReference type="GO" id="GO:0120539">
    <property type="term" value="F:4-hydroxy-3-methoxy-5-polyprenylbenzoate decarboxylase activity"/>
    <property type="evidence" value="ECO:0007669"/>
    <property type="project" value="UniProtKB-EC"/>
</dbReference>
<keyword evidence="4 7" id="KW-0496">Mitochondrion</keyword>
<dbReference type="AlphaFoldDB" id="A0A443S568"/>
<comment type="caution">
    <text evidence="8">The sequence shown here is derived from an EMBL/GenBank/DDBJ whole genome shotgun (WGS) entry which is preliminary data.</text>
</comment>
<comment type="similarity">
    <text evidence="7">Belongs to the COQ4 family.</text>
</comment>
<accession>A0A443S568</accession>
<keyword evidence="3 7" id="KW-0862">Zinc</keyword>
<keyword evidence="1 7" id="KW-0831">Ubiquinone biosynthesis</keyword>
<evidence type="ECO:0000256" key="5">
    <source>
        <dbReference type="ARBA" id="ARBA00023136"/>
    </source>
</evidence>
<reference evidence="8 9" key="1">
    <citation type="journal article" date="2018" name="Gigascience">
        <title>Genomes of trombidid mites reveal novel predicted allergens and laterally-transferred genes associated with secondary metabolism.</title>
        <authorList>
            <person name="Dong X."/>
            <person name="Chaisiri K."/>
            <person name="Xia D."/>
            <person name="Armstrong S.D."/>
            <person name="Fang Y."/>
            <person name="Donnelly M.J."/>
            <person name="Kadowaki T."/>
            <person name="McGarry J.W."/>
            <person name="Darby A.C."/>
            <person name="Makepeace B.L."/>
        </authorList>
    </citation>
    <scope>NUCLEOTIDE SEQUENCE [LARGE SCALE GENOMIC DNA]</scope>
    <source>
        <strain evidence="8">UoL-UT</strain>
    </source>
</reference>
<feature type="binding site" evidence="7">
    <location>
        <position position="131"/>
    </location>
    <ligand>
        <name>Zn(2+)</name>
        <dbReference type="ChEBI" id="CHEBI:29105"/>
    </ligand>
</feature>
<keyword evidence="9" id="KW-1185">Reference proteome</keyword>
<protein>
    <recommendedName>
        <fullName evidence="7">Ubiquinone biosynthesis protein COQ4 homolog, mitochondrial</fullName>
    </recommendedName>
    <alternativeName>
        <fullName evidence="7">4-hydroxy-3-methoxy-5-polyprenylbenzoate decarboxylase</fullName>
        <ecNumber evidence="7">4.1.1.130</ecNumber>
    </alternativeName>
    <alternativeName>
        <fullName evidence="7">Coenzyme Q biosynthesis protein 4 homolog</fullName>
    </alternativeName>
</protein>
<evidence type="ECO:0000256" key="4">
    <source>
        <dbReference type="ARBA" id="ARBA00023128"/>
    </source>
</evidence>
<evidence type="ECO:0000256" key="7">
    <source>
        <dbReference type="HAMAP-Rule" id="MF_03111"/>
    </source>
</evidence>
<dbReference type="STRING" id="299467.A0A443S568"/>
<dbReference type="OrthoDB" id="4249at2759"/>
<dbReference type="Proteomes" id="UP000288716">
    <property type="component" value="Unassembled WGS sequence"/>
</dbReference>
<proteinExistence type="inferred from homology"/>
<feature type="binding site" evidence="7">
    <location>
        <position position="130"/>
    </location>
    <ligand>
        <name>Zn(2+)</name>
        <dbReference type="ChEBI" id="CHEBI:29105"/>
    </ligand>
</feature>
<comment type="subunit">
    <text evidence="7">Component of a multi-subunit COQ enzyme complex.</text>
</comment>
<name>A0A443S568_9ACAR</name>